<dbReference type="InterPro" id="IPR036390">
    <property type="entry name" value="WH_DNA-bd_sf"/>
</dbReference>
<feature type="binding site" evidence="1">
    <location>
        <position position="153"/>
    </location>
    <ligand>
        <name>Zn(2+)</name>
        <dbReference type="ChEBI" id="CHEBI:29105"/>
    </ligand>
</feature>
<dbReference type="EMBL" id="CP099959">
    <property type="protein sequence ID" value="XCC58072.1"/>
    <property type="molecule type" value="Genomic_DNA"/>
</dbReference>
<dbReference type="AlphaFoldDB" id="A0AAU8A3H5"/>
<feature type="binding site" evidence="2">
    <location>
        <position position="126"/>
    </location>
    <ligand>
        <name>Fe cation</name>
        <dbReference type="ChEBI" id="CHEBI:24875"/>
    </ligand>
</feature>
<feature type="binding site" evidence="1">
    <location>
        <position position="109"/>
    </location>
    <ligand>
        <name>Zn(2+)</name>
        <dbReference type="ChEBI" id="CHEBI:29105"/>
    </ligand>
</feature>
<dbReference type="Gene3D" id="1.10.10.10">
    <property type="entry name" value="Winged helix-like DNA-binding domain superfamily/Winged helix DNA-binding domain"/>
    <property type="match status" value="1"/>
</dbReference>
<dbReference type="SUPFAM" id="SSF46785">
    <property type="entry name" value="Winged helix' DNA-binding domain"/>
    <property type="match status" value="1"/>
</dbReference>
<feature type="binding site" evidence="1">
    <location>
        <position position="150"/>
    </location>
    <ligand>
        <name>Zn(2+)</name>
        <dbReference type="ChEBI" id="CHEBI:29105"/>
    </ligand>
</feature>
<dbReference type="RefSeq" id="WP_353439224.1">
    <property type="nucleotide sequence ID" value="NZ_CP099959.1"/>
</dbReference>
<keyword evidence="1" id="KW-0862">Zinc</keyword>
<dbReference type="InterPro" id="IPR002481">
    <property type="entry name" value="FUR"/>
</dbReference>
<dbReference type="InterPro" id="IPR036388">
    <property type="entry name" value="WH-like_DNA-bd_sf"/>
</dbReference>
<feature type="binding site" evidence="1">
    <location>
        <position position="106"/>
    </location>
    <ligand>
        <name>Zn(2+)</name>
        <dbReference type="ChEBI" id="CHEBI:29105"/>
    </ligand>
</feature>
<evidence type="ECO:0000256" key="1">
    <source>
        <dbReference type="PIRSR" id="PIRSR602481-1"/>
    </source>
</evidence>
<name>A0AAU8A3H5_9BURK</name>
<dbReference type="GO" id="GO:0046872">
    <property type="term" value="F:metal ion binding"/>
    <property type="evidence" value="ECO:0007669"/>
    <property type="project" value="UniProtKB-KW"/>
</dbReference>
<evidence type="ECO:0000256" key="2">
    <source>
        <dbReference type="PIRSR" id="PIRSR602481-2"/>
    </source>
</evidence>
<proteinExistence type="predicted"/>
<dbReference type="GO" id="GO:0003700">
    <property type="term" value="F:DNA-binding transcription factor activity"/>
    <property type="evidence" value="ECO:0007669"/>
    <property type="project" value="InterPro"/>
</dbReference>
<sequence length="154" mass="17405">MPIPMQRNATPPDADWEGLLHTKGLRATRAAVSVLKSIHSMEKPISHDDLQQYLSQQSPSALVDSVTLYRILDRLSQAKLIEKVLGSDRIWRYTVAGERLHGFYECESCHQHFNLPRSSPLVTLLEQFSTQLKRKGDAAFAISFNVQGRCHDCS</sequence>
<keyword evidence="1" id="KW-0479">Metal-binding</keyword>
<protein>
    <submittedName>
        <fullName evidence="3">Transcriptional repressor</fullName>
    </submittedName>
</protein>
<accession>A0AAU8A3H5</accession>
<reference evidence="3" key="1">
    <citation type="submission" date="2022-06" db="EMBL/GenBank/DDBJ databases">
        <title>New Polynucleobacter species.</title>
        <authorList>
            <person name="Hahn M.W."/>
        </authorList>
    </citation>
    <scope>NUCLEOTIDE SEQUENCE</scope>
    <source>
        <strain evidence="3">UK-FUSCHL-C3</strain>
    </source>
</reference>
<keyword evidence="2" id="KW-0408">Iron</keyword>
<gene>
    <name evidence="3" type="ORF">NKE59_01935</name>
</gene>
<comment type="cofactor">
    <cofactor evidence="1">
        <name>Zn(2+)</name>
        <dbReference type="ChEBI" id="CHEBI:29105"/>
    </cofactor>
    <text evidence="1">Binds 1 zinc ion per subunit.</text>
</comment>
<dbReference type="Pfam" id="PF01475">
    <property type="entry name" value="FUR"/>
    <property type="match status" value="1"/>
</dbReference>
<evidence type="ECO:0000313" key="3">
    <source>
        <dbReference type="EMBL" id="XCC58072.1"/>
    </source>
</evidence>
<organism evidence="3">
    <name type="scientific">Polynucleobacter sp. UK-FUSCHL-C3</name>
    <dbReference type="NCBI Taxonomy" id="2955208"/>
    <lineage>
        <taxon>Bacteria</taxon>
        <taxon>Pseudomonadati</taxon>
        <taxon>Pseudomonadota</taxon>
        <taxon>Betaproteobacteria</taxon>
        <taxon>Burkholderiales</taxon>
        <taxon>Burkholderiaceae</taxon>
        <taxon>Polynucleobacter</taxon>
    </lineage>
</organism>
<comment type="cofactor">
    <cofactor evidence="2">
        <name>Mn(2+)</name>
        <dbReference type="ChEBI" id="CHEBI:29035"/>
    </cofactor>
    <cofactor evidence="2">
        <name>Fe(2+)</name>
        <dbReference type="ChEBI" id="CHEBI:29033"/>
    </cofactor>
    <text evidence="2">Binds 1 Mn(2+) or Fe(2+) ion per subunit.</text>
</comment>